<gene>
    <name evidence="19" type="ORF">A3C28_01335</name>
</gene>
<dbReference type="EMBL" id="MFZP01000009">
    <property type="protein sequence ID" value="OGK28181.1"/>
    <property type="molecule type" value="Genomic_DNA"/>
</dbReference>
<evidence type="ECO:0000256" key="5">
    <source>
        <dbReference type="ARBA" id="ARBA00011996"/>
    </source>
</evidence>
<keyword evidence="7 15" id="KW-0808">Transferase</keyword>
<feature type="domain" description="Pyruvate phosphate dikinase AMP/ATP-binding" evidence="17">
    <location>
        <begin position="18"/>
        <end position="347"/>
    </location>
</feature>
<reference evidence="19 20" key="1">
    <citation type="journal article" date="2016" name="Nat. Commun.">
        <title>Thousands of microbial genomes shed light on interconnected biogeochemical processes in an aquifer system.</title>
        <authorList>
            <person name="Anantharaman K."/>
            <person name="Brown C.T."/>
            <person name="Hug L.A."/>
            <person name="Sharon I."/>
            <person name="Castelle C.J."/>
            <person name="Probst A.J."/>
            <person name="Thomas B.C."/>
            <person name="Singh A."/>
            <person name="Wilkins M.J."/>
            <person name="Karaoz U."/>
            <person name="Brodie E.L."/>
            <person name="Williams K.H."/>
            <person name="Hubbard S.S."/>
            <person name="Banfield J.F."/>
        </authorList>
    </citation>
    <scope>NUCLEOTIDE SEQUENCE [LARGE SCALE GENOMIC DNA]</scope>
</reference>
<dbReference type="GO" id="GO:0005524">
    <property type="term" value="F:ATP binding"/>
    <property type="evidence" value="ECO:0007669"/>
    <property type="project" value="UniProtKB-KW"/>
</dbReference>
<comment type="cofactor">
    <cofactor evidence="1 15">
        <name>Mg(2+)</name>
        <dbReference type="ChEBI" id="CHEBI:18420"/>
    </cofactor>
</comment>
<dbReference type="AlphaFoldDB" id="A0A1F7HA79"/>
<name>A0A1F7HA79_9BACT</name>
<evidence type="ECO:0000256" key="4">
    <source>
        <dbReference type="ARBA" id="ARBA00007837"/>
    </source>
</evidence>
<dbReference type="InterPro" id="IPR008279">
    <property type="entry name" value="PEP-util_enz_mobile_dom"/>
</dbReference>
<evidence type="ECO:0000256" key="6">
    <source>
        <dbReference type="ARBA" id="ARBA00021623"/>
    </source>
</evidence>
<evidence type="ECO:0000256" key="12">
    <source>
        <dbReference type="ARBA" id="ARBA00022842"/>
    </source>
</evidence>
<dbReference type="PROSITE" id="PS00370">
    <property type="entry name" value="PEP_ENZYMES_PHOS_SITE"/>
    <property type="match status" value="1"/>
</dbReference>
<keyword evidence="12 15" id="KW-0460">Magnesium</keyword>
<dbReference type="InterPro" id="IPR000121">
    <property type="entry name" value="PEP_util_C"/>
</dbReference>
<comment type="pathway">
    <text evidence="3 15">Carbohydrate biosynthesis; gluconeogenesis.</text>
</comment>
<feature type="domain" description="PEP-utilising enzyme mobile" evidence="16">
    <location>
        <begin position="398"/>
        <end position="469"/>
    </location>
</feature>
<evidence type="ECO:0000259" key="16">
    <source>
        <dbReference type="Pfam" id="PF00391"/>
    </source>
</evidence>
<dbReference type="Gene3D" id="3.20.20.60">
    <property type="entry name" value="Phosphoenolpyruvate-binding domains"/>
    <property type="match status" value="1"/>
</dbReference>
<evidence type="ECO:0000256" key="14">
    <source>
        <dbReference type="ARBA" id="ARBA00047700"/>
    </source>
</evidence>
<dbReference type="InterPro" id="IPR036637">
    <property type="entry name" value="Phosphohistidine_dom_sf"/>
</dbReference>
<dbReference type="Proteomes" id="UP000178597">
    <property type="component" value="Unassembled WGS sequence"/>
</dbReference>
<accession>A0A1F7HA79</accession>
<sequence>MNKKSLVWFDEVGKDDVGLVGGKGANLGEMTRAHFPIPYGFVVTSKAYFDFIEKSKLQPKIKSLLSIINYDNPSELQQASEHIKKLIIDSQIPSHLMDEISTFYGELVGHEEKYIHKQSGAFSVGLKKLTQIYDDPIVAVRSSATAEDLPNASFAGQQETYLNVRGDSHVIQKVRECWASLFTPRAIYYRHQQGFDHFRVGLAAVIQRMVQSEKSGIAFSIDPVTNDKSKIVIEAIFGLGEYIVGGKVTPDHYEVEKRSFLLIKKEIKQQKIALKKFGNGNKEFSLSKNEAGKQKISDEEIISVAMLVKEIEQHYFFPQDIEWAIEKGRTYIVQSRPITTIKQVKSAGVRTNRLDGKSSGSTDFAESRLPILTGSPASPGVGVGPANVIFSPKEIDKIKHGDILVAPQTNPDYVPAMKKAAGIVTEKGGRTSHAAIVSRELGIPAVVGAERATKVVRSGEIITVNGASGEVFKGKVLQKTAPQEKLHHFPAKTLTHVYVNLAEPEQAQKISKMHVDGVGLLRAEFIIAQIGKHPKEYIKEKKEYLFVNKLAKDLITFAKAFSPRPVIYRATDFKTNEYRNLIGGIHYEPKEENPMLGFRGAYRYIANPDVFHLELAAIRKIYEMGYTNLQLMIPFVRVPWELIKIKELVNESGINQFPGFKLLIMVEVPACALHLEEFIKIGIDGVSIGTNDLTMMLLGVDRDNQEVSDIYDERHPVVVDVLTHIVETGVKHGVTVSICGQAASDYPDLVDKLVRLGITSVSVNPDAVDRTRELIYNIEKKLYSK</sequence>
<keyword evidence="11 15" id="KW-0067">ATP-binding</keyword>
<dbReference type="STRING" id="1802040.A3C28_01335"/>
<dbReference type="InterPro" id="IPR002192">
    <property type="entry name" value="PPDK_AMP/ATP-bd"/>
</dbReference>
<organism evidence="19 20">
    <name type="scientific">Candidatus Roizmanbacteria bacterium RIFCSPHIGHO2_02_FULL_39_9</name>
    <dbReference type="NCBI Taxonomy" id="1802040"/>
    <lineage>
        <taxon>Bacteria</taxon>
        <taxon>Candidatus Roizmaniibacteriota</taxon>
    </lineage>
</organism>
<keyword evidence="9 15" id="KW-0547">Nucleotide-binding</keyword>
<dbReference type="NCBIfam" id="TIGR01418">
    <property type="entry name" value="PEP_synth"/>
    <property type="match status" value="1"/>
</dbReference>
<dbReference type="UniPathway" id="UPA00138"/>
<dbReference type="GO" id="GO:0046872">
    <property type="term" value="F:metal ion binding"/>
    <property type="evidence" value="ECO:0007669"/>
    <property type="project" value="UniProtKB-KW"/>
</dbReference>
<dbReference type="Gene3D" id="3.50.30.10">
    <property type="entry name" value="Phosphohistidine domain"/>
    <property type="match status" value="1"/>
</dbReference>
<dbReference type="InterPro" id="IPR040442">
    <property type="entry name" value="Pyrv_kinase-like_dom_sf"/>
</dbReference>
<proteinExistence type="inferred from homology"/>
<evidence type="ECO:0000256" key="3">
    <source>
        <dbReference type="ARBA" id="ARBA00004742"/>
    </source>
</evidence>
<dbReference type="InterPro" id="IPR013815">
    <property type="entry name" value="ATP_grasp_subdomain_1"/>
</dbReference>
<keyword evidence="8 15" id="KW-0479">Metal-binding</keyword>
<dbReference type="SUPFAM" id="SSF56059">
    <property type="entry name" value="Glutathione synthetase ATP-binding domain-like"/>
    <property type="match status" value="1"/>
</dbReference>
<dbReference type="GO" id="GO:0008986">
    <property type="term" value="F:pyruvate, water dikinase activity"/>
    <property type="evidence" value="ECO:0007669"/>
    <property type="project" value="UniProtKB-EC"/>
</dbReference>
<dbReference type="InterPro" id="IPR006319">
    <property type="entry name" value="PEP_synth"/>
</dbReference>
<feature type="domain" description="PEP-utilising enzyme C-terminal" evidence="18">
    <location>
        <begin position="493"/>
        <end position="778"/>
    </location>
</feature>
<dbReference type="Pfam" id="PF00391">
    <property type="entry name" value="PEP-utilizers"/>
    <property type="match status" value="1"/>
</dbReference>
<evidence type="ECO:0000256" key="8">
    <source>
        <dbReference type="ARBA" id="ARBA00022723"/>
    </source>
</evidence>
<evidence type="ECO:0000256" key="2">
    <source>
        <dbReference type="ARBA" id="ARBA00002988"/>
    </source>
</evidence>
<dbReference type="SUPFAM" id="SSF51621">
    <property type="entry name" value="Phosphoenolpyruvate/pyruvate domain"/>
    <property type="match status" value="1"/>
</dbReference>
<comment type="caution">
    <text evidence="19">The sequence shown here is derived from an EMBL/GenBank/DDBJ whole genome shotgun (WGS) entry which is preliminary data.</text>
</comment>
<evidence type="ECO:0000256" key="7">
    <source>
        <dbReference type="ARBA" id="ARBA00022679"/>
    </source>
</evidence>
<dbReference type="GO" id="GO:0006094">
    <property type="term" value="P:gluconeogenesis"/>
    <property type="evidence" value="ECO:0007669"/>
    <property type="project" value="UniProtKB-UniPathway"/>
</dbReference>
<protein>
    <recommendedName>
        <fullName evidence="6 15">Phosphoenolpyruvate synthase</fullName>
        <shortName evidence="15">PEP synthase</shortName>
        <ecNumber evidence="5 15">2.7.9.2</ecNumber>
    </recommendedName>
    <alternativeName>
        <fullName evidence="13 15">Pyruvate, water dikinase</fullName>
    </alternativeName>
</protein>
<evidence type="ECO:0000256" key="13">
    <source>
        <dbReference type="ARBA" id="ARBA00033470"/>
    </source>
</evidence>
<dbReference type="Gene3D" id="3.30.1490.20">
    <property type="entry name" value="ATP-grasp fold, A domain"/>
    <property type="match status" value="1"/>
</dbReference>
<dbReference type="SUPFAM" id="SSF52009">
    <property type="entry name" value="Phosphohistidine domain"/>
    <property type="match status" value="1"/>
</dbReference>
<evidence type="ECO:0000256" key="10">
    <source>
        <dbReference type="ARBA" id="ARBA00022777"/>
    </source>
</evidence>
<dbReference type="InterPro" id="IPR018274">
    <property type="entry name" value="PEP_util_AS"/>
</dbReference>
<evidence type="ECO:0000256" key="15">
    <source>
        <dbReference type="PIRNR" id="PIRNR000854"/>
    </source>
</evidence>
<dbReference type="PANTHER" id="PTHR43030">
    <property type="entry name" value="PHOSPHOENOLPYRUVATE SYNTHASE"/>
    <property type="match status" value="1"/>
</dbReference>
<evidence type="ECO:0000259" key="18">
    <source>
        <dbReference type="Pfam" id="PF02896"/>
    </source>
</evidence>
<comment type="function">
    <text evidence="2 15">Catalyzes the phosphorylation of pyruvate to phosphoenolpyruvate.</text>
</comment>
<evidence type="ECO:0000259" key="17">
    <source>
        <dbReference type="Pfam" id="PF01326"/>
    </source>
</evidence>
<dbReference type="InterPro" id="IPR015813">
    <property type="entry name" value="Pyrv/PenolPyrv_kinase-like_dom"/>
</dbReference>
<dbReference type="PIRSF" id="PIRSF000854">
    <property type="entry name" value="PEP_synthase"/>
    <property type="match status" value="1"/>
</dbReference>
<comment type="catalytic activity">
    <reaction evidence="14 15">
        <text>pyruvate + ATP + H2O = phosphoenolpyruvate + AMP + phosphate + 2 H(+)</text>
        <dbReference type="Rhea" id="RHEA:11364"/>
        <dbReference type="ChEBI" id="CHEBI:15361"/>
        <dbReference type="ChEBI" id="CHEBI:15377"/>
        <dbReference type="ChEBI" id="CHEBI:15378"/>
        <dbReference type="ChEBI" id="CHEBI:30616"/>
        <dbReference type="ChEBI" id="CHEBI:43474"/>
        <dbReference type="ChEBI" id="CHEBI:58702"/>
        <dbReference type="ChEBI" id="CHEBI:456215"/>
        <dbReference type="EC" id="2.7.9.2"/>
    </reaction>
</comment>
<evidence type="ECO:0000256" key="11">
    <source>
        <dbReference type="ARBA" id="ARBA00022840"/>
    </source>
</evidence>
<dbReference type="Pfam" id="PF01326">
    <property type="entry name" value="PPDK_N"/>
    <property type="match status" value="1"/>
</dbReference>
<dbReference type="NCBIfam" id="NF005057">
    <property type="entry name" value="PRK06464.1"/>
    <property type="match status" value="1"/>
</dbReference>
<evidence type="ECO:0000313" key="20">
    <source>
        <dbReference type="Proteomes" id="UP000178597"/>
    </source>
</evidence>
<dbReference type="Pfam" id="PF02896">
    <property type="entry name" value="PEP-utilizers_C"/>
    <property type="match status" value="1"/>
</dbReference>
<evidence type="ECO:0000256" key="1">
    <source>
        <dbReference type="ARBA" id="ARBA00001946"/>
    </source>
</evidence>
<keyword evidence="10 15" id="KW-0418">Kinase</keyword>
<evidence type="ECO:0000313" key="19">
    <source>
        <dbReference type="EMBL" id="OGK28181.1"/>
    </source>
</evidence>
<dbReference type="PANTHER" id="PTHR43030:SF1">
    <property type="entry name" value="PHOSPHOENOLPYRUVATE SYNTHASE"/>
    <property type="match status" value="1"/>
</dbReference>
<comment type="similarity">
    <text evidence="4 15">Belongs to the PEP-utilizing enzyme family.</text>
</comment>
<evidence type="ECO:0000256" key="9">
    <source>
        <dbReference type="ARBA" id="ARBA00022741"/>
    </source>
</evidence>
<dbReference type="PRINTS" id="PR01736">
    <property type="entry name" value="PHPHTRNFRASE"/>
</dbReference>
<dbReference type="EC" id="2.7.9.2" evidence="5 15"/>
<dbReference type="Gene3D" id="3.30.470.20">
    <property type="entry name" value="ATP-grasp fold, B domain"/>
    <property type="match status" value="1"/>
</dbReference>